<feature type="compositionally biased region" description="Polar residues" evidence="1">
    <location>
        <begin position="202"/>
        <end position="219"/>
    </location>
</feature>
<gene>
    <name evidence="2" type="ORF">MCOR_56797</name>
</gene>
<dbReference type="EMBL" id="CACVKT020010119">
    <property type="protein sequence ID" value="CAC5424931.1"/>
    <property type="molecule type" value="Genomic_DNA"/>
</dbReference>
<evidence type="ECO:0000256" key="1">
    <source>
        <dbReference type="SAM" id="MobiDB-lite"/>
    </source>
</evidence>
<accession>A0A6J8F0B4</accession>
<evidence type="ECO:0000313" key="3">
    <source>
        <dbReference type="Proteomes" id="UP000507470"/>
    </source>
</evidence>
<protein>
    <submittedName>
        <fullName evidence="2">Uncharacterized protein</fullName>
    </submittedName>
</protein>
<reference evidence="2 3" key="1">
    <citation type="submission" date="2020-06" db="EMBL/GenBank/DDBJ databases">
        <authorList>
            <person name="Li R."/>
            <person name="Bekaert M."/>
        </authorList>
    </citation>
    <scope>NUCLEOTIDE SEQUENCE [LARGE SCALE GENOMIC DNA]</scope>
    <source>
        <strain evidence="3">wild</strain>
    </source>
</reference>
<keyword evidence="3" id="KW-1185">Reference proteome</keyword>
<sequence>MYLQREVRKPRWRLKSIETSVESVKDIRKDLLLISCQVIELETSVANIVKSQKQLETSCQALSDLFDDVKEKSNKRDEVLNQHAAQLIKHSDEAKTVNNDFDKMSRRIKNLEKQLENTKPNTQQHDTSRVQTLQNTVLDLQCRSMKNNIQNFGRTTYGRCRAKTSRKPNIRGKHAVLVRDKLFIDGKQYILDESMEHIDMRSGNSRSDNPNSYRDSLLTSPKDMDRPYKRMRLSDSTPPMKDNGD</sequence>
<dbReference type="Proteomes" id="UP000507470">
    <property type="component" value="Unassembled WGS sequence"/>
</dbReference>
<feature type="region of interest" description="Disordered" evidence="1">
    <location>
        <begin position="200"/>
        <end position="245"/>
    </location>
</feature>
<organism evidence="2 3">
    <name type="scientific">Mytilus coruscus</name>
    <name type="common">Sea mussel</name>
    <dbReference type="NCBI Taxonomy" id="42192"/>
    <lineage>
        <taxon>Eukaryota</taxon>
        <taxon>Metazoa</taxon>
        <taxon>Spiralia</taxon>
        <taxon>Lophotrochozoa</taxon>
        <taxon>Mollusca</taxon>
        <taxon>Bivalvia</taxon>
        <taxon>Autobranchia</taxon>
        <taxon>Pteriomorphia</taxon>
        <taxon>Mytilida</taxon>
        <taxon>Mytiloidea</taxon>
        <taxon>Mytilidae</taxon>
        <taxon>Mytilinae</taxon>
        <taxon>Mytilus</taxon>
    </lineage>
</organism>
<evidence type="ECO:0000313" key="2">
    <source>
        <dbReference type="EMBL" id="CAC5424931.1"/>
    </source>
</evidence>
<dbReference type="AlphaFoldDB" id="A0A6J8F0B4"/>
<name>A0A6J8F0B4_MYTCO</name>
<proteinExistence type="predicted"/>